<dbReference type="eggNOG" id="COG0596">
    <property type="taxonomic scope" value="Bacteria"/>
</dbReference>
<dbReference type="Proteomes" id="UP000006844">
    <property type="component" value="Chromosome"/>
</dbReference>
<evidence type="ECO:0000313" key="3">
    <source>
        <dbReference type="Proteomes" id="UP000006844"/>
    </source>
</evidence>
<dbReference type="Pfam" id="PF12697">
    <property type="entry name" value="Abhydrolase_6"/>
    <property type="match status" value="1"/>
</dbReference>
<dbReference type="RefSeq" id="WP_013566876.1">
    <property type="nucleotide sequence ID" value="NC_014963.1"/>
</dbReference>
<dbReference type="PANTHER" id="PTHR37017:SF11">
    <property type="entry name" value="ESTERASE_LIPASE_THIOESTERASE DOMAIN-CONTAINING PROTEIN"/>
    <property type="match status" value="1"/>
</dbReference>
<dbReference type="AlphaFoldDB" id="E8V1E8"/>
<dbReference type="InterPro" id="IPR000073">
    <property type="entry name" value="AB_hydrolase_1"/>
</dbReference>
<proteinExistence type="predicted"/>
<keyword evidence="3" id="KW-1185">Reference proteome</keyword>
<feature type="domain" description="AB hydrolase-1" evidence="1">
    <location>
        <begin position="4"/>
        <end position="226"/>
    </location>
</feature>
<dbReference type="HOGENOM" id="CLU_046066_3_2_0"/>
<gene>
    <name evidence="2" type="ordered locus">AciPR4_0306</name>
</gene>
<dbReference type="PANTHER" id="PTHR37017">
    <property type="entry name" value="AB HYDROLASE-1 DOMAIN-CONTAINING PROTEIN-RELATED"/>
    <property type="match status" value="1"/>
</dbReference>
<dbReference type="OrthoDB" id="9112061at2"/>
<protein>
    <recommendedName>
        <fullName evidence="1">AB hydrolase-1 domain-containing protein</fullName>
    </recommendedName>
</protein>
<name>E8V1E8_TERSS</name>
<sequence length="238" mass="25781">MANFVLVHGGWRGSLIWRRIVRRLRAEGHEVYAPSLTGLGDRSHLSHAGVNLSTHIQDIVSLIQYEDLNEVVLCGASYGGMVITGVADRISERIAALVYLEGIVPQDGESGFALAPEALRVAVINNAALHGGYSISPLTPDTIPADGRDPSPVDHGSPQSLATFTEAIRLKGNQNKIKTKIYLMSTSDQLGLGKFYDQVKNDPAWIPRAIDCGHDIAQEKPEEVVALLKEAAVLVRSR</sequence>
<evidence type="ECO:0000313" key="2">
    <source>
        <dbReference type="EMBL" id="ADV81143.1"/>
    </source>
</evidence>
<dbReference type="InterPro" id="IPR052897">
    <property type="entry name" value="Sec-Metab_Biosynth_Hydrolase"/>
</dbReference>
<organism evidence="2 3">
    <name type="scientific">Terriglobus saanensis (strain ATCC BAA-1853 / DSM 23119 / SP1PR4)</name>
    <dbReference type="NCBI Taxonomy" id="401053"/>
    <lineage>
        <taxon>Bacteria</taxon>
        <taxon>Pseudomonadati</taxon>
        <taxon>Acidobacteriota</taxon>
        <taxon>Terriglobia</taxon>
        <taxon>Terriglobales</taxon>
        <taxon>Acidobacteriaceae</taxon>
        <taxon>Terriglobus</taxon>
    </lineage>
</organism>
<dbReference type="Gene3D" id="3.40.50.1820">
    <property type="entry name" value="alpha/beta hydrolase"/>
    <property type="match status" value="1"/>
</dbReference>
<dbReference type="KEGG" id="tsa:AciPR4_0306"/>
<reference evidence="2 3" key="1">
    <citation type="journal article" date="2012" name="Stand. Genomic Sci.">
        <title>Complete genome sequence of Terriglobus saanensis type strain SP1PR4(T), an Acidobacteria from tundra soil.</title>
        <authorList>
            <person name="Rawat S.R."/>
            <person name="Mannisto M.K."/>
            <person name="Starovoytov V."/>
            <person name="Goodwin L."/>
            <person name="Nolan M."/>
            <person name="Hauser L."/>
            <person name="Land M."/>
            <person name="Davenport K.W."/>
            <person name="Woyke T."/>
            <person name="Haggblom M.M."/>
        </authorList>
    </citation>
    <scope>NUCLEOTIDE SEQUENCE</scope>
    <source>
        <strain evidence="3">ATCC BAA-1853 / DSM 23119 / SP1PR4</strain>
    </source>
</reference>
<dbReference type="STRING" id="401053.AciPR4_0306"/>
<dbReference type="SUPFAM" id="SSF53474">
    <property type="entry name" value="alpha/beta-Hydrolases"/>
    <property type="match status" value="1"/>
</dbReference>
<dbReference type="EMBL" id="CP002467">
    <property type="protein sequence ID" value="ADV81143.1"/>
    <property type="molecule type" value="Genomic_DNA"/>
</dbReference>
<evidence type="ECO:0000259" key="1">
    <source>
        <dbReference type="Pfam" id="PF12697"/>
    </source>
</evidence>
<dbReference type="InterPro" id="IPR029058">
    <property type="entry name" value="AB_hydrolase_fold"/>
</dbReference>
<accession>E8V1E8</accession>